<evidence type="ECO:0000313" key="2">
    <source>
        <dbReference type="EMBL" id="MCF1752212.1"/>
    </source>
</evidence>
<sequence length="133" mass="15782">MRYLLDTHVVLWVAFDETQISQKARDILLTDDAEIYLSAISIWEICIKYRLGKLDLKNHTPETLVDGFKRNFECRFLNLEFNDAVSFFNLNADHHKDPFDRMLVWQALQHRLSIISNDEKIHAYKDTGLKLIW</sequence>
<dbReference type="PANTHER" id="PTHR36173">
    <property type="entry name" value="RIBONUCLEASE VAPC16-RELATED"/>
    <property type="match status" value="1"/>
</dbReference>
<dbReference type="Proteomes" id="UP001201449">
    <property type="component" value="Unassembled WGS sequence"/>
</dbReference>
<evidence type="ECO:0000313" key="3">
    <source>
        <dbReference type="Proteomes" id="UP001201449"/>
    </source>
</evidence>
<feature type="domain" description="PIN" evidence="1">
    <location>
        <begin position="3"/>
        <end position="124"/>
    </location>
</feature>
<proteinExistence type="predicted"/>
<dbReference type="InterPro" id="IPR041705">
    <property type="entry name" value="PIN_Sll0205"/>
</dbReference>
<dbReference type="InterPro" id="IPR052919">
    <property type="entry name" value="TA_system_RNase"/>
</dbReference>
<dbReference type="SUPFAM" id="SSF88723">
    <property type="entry name" value="PIN domain-like"/>
    <property type="match status" value="1"/>
</dbReference>
<gene>
    <name evidence="2" type="ORF">L0U89_14210</name>
</gene>
<dbReference type="PANTHER" id="PTHR36173:SF2">
    <property type="entry name" value="RIBONUCLEASE VAPC16"/>
    <property type="match status" value="1"/>
</dbReference>
<comment type="caution">
    <text evidence="2">The sequence shown here is derived from an EMBL/GenBank/DDBJ whole genome shotgun (WGS) entry which is preliminary data.</text>
</comment>
<dbReference type="InterPro" id="IPR002716">
    <property type="entry name" value="PIN_dom"/>
</dbReference>
<accession>A0ABS9BWV1</accession>
<dbReference type="EMBL" id="JAKEVZ010000011">
    <property type="protein sequence ID" value="MCF1752212.1"/>
    <property type="molecule type" value="Genomic_DNA"/>
</dbReference>
<dbReference type="InterPro" id="IPR029060">
    <property type="entry name" value="PIN-like_dom_sf"/>
</dbReference>
<name>A0ABS9BWV1_9BACT</name>
<dbReference type="RefSeq" id="WP_234862119.1">
    <property type="nucleotide sequence ID" value="NZ_JAKEVZ010000011.1"/>
</dbReference>
<protein>
    <submittedName>
        <fullName evidence="2">Type II toxin-antitoxin system VapC family toxin</fullName>
    </submittedName>
</protein>
<reference evidence="2 3" key="1">
    <citation type="submission" date="2022-01" db="EMBL/GenBank/DDBJ databases">
        <title>Mariniradius saccharolyticus sp. nov., isolated from sediment of a river.</title>
        <authorList>
            <person name="Liu H."/>
        </authorList>
    </citation>
    <scope>NUCLEOTIDE SEQUENCE [LARGE SCALE GENOMIC DNA]</scope>
    <source>
        <strain evidence="2 3">RY-2</strain>
    </source>
</reference>
<dbReference type="CDD" id="cd09872">
    <property type="entry name" value="PIN_Sll0205-like"/>
    <property type="match status" value="1"/>
</dbReference>
<evidence type="ECO:0000259" key="1">
    <source>
        <dbReference type="Pfam" id="PF01850"/>
    </source>
</evidence>
<keyword evidence="3" id="KW-1185">Reference proteome</keyword>
<organism evidence="2 3">
    <name type="scientific">Mariniradius sediminis</name>
    <dbReference type="NCBI Taxonomy" id="2909237"/>
    <lineage>
        <taxon>Bacteria</taxon>
        <taxon>Pseudomonadati</taxon>
        <taxon>Bacteroidota</taxon>
        <taxon>Cytophagia</taxon>
        <taxon>Cytophagales</taxon>
        <taxon>Cyclobacteriaceae</taxon>
        <taxon>Mariniradius</taxon>
    </lineage>
</organism>
<dbReference type="Pfam" id="PF01850">
    <property type="entry name" value="PIN"/>
    <property type="match status" value="1"/>
</dbReference>
<dbReference type="Gene3D" id="3.40.50.1010">
    <property type="entry name" value="5'-nuclease"/>
    <property type="match status" value="1"/>
</dbReference>